<proteinExistence type="predicted"/>
<dbReference type="InterPro" id="IPR050469">
    <property type="entry name" value="Diguanylate_Cyclase"/>
</dbReference>
<dbReference type="NCBIfam" id="TIGR00254">
    <property type="entry name" value="GGDEF"/>
    <property type="match status" value="1"/>
</dbReference>
<dbReference type="Pfam" id="PF00990">
    <property type="entry name" value="GGDEF"/>
    <property type="match status" value="1"/>
</dbReference>
<dbReference type="InterPro" id="IPR000160">
    <property type="entry name" value="GGDEF_dom"/>
</dbReference>
<reference evidence="2" key="1">
    <citation type="submission" date="2016-10" db="EMBL/GenBank/DDBJ databases">
        <authorList>
            <person name="de Groot N.N."/>
        </authorList>
    </citation>
    <scope>NUCLEOTIDE SEQUENCE</scope>
</reference>
<dbReference type="SUPFAM" id="SSF55073">
    <property type="entry name" value="Nucleotide cyclase"/>
    <property type="match status" value="1"/>
</dbReference>
<dbReference type="PROSITE" id="PS50887">
    <property type="entry name" value="GGDEF"/>
    <property type="match status" value="1"/>
</dbReference>
<protein>
    <submittedName>
        <fullName evidence="2">Diguanylate cyclase (GGDEF domain)</fullName>
    </submittedName>
</protein>
<dbReference type="InterPro" id="IPR029787">
    <property type="entry name" value="Nucleotide_cyclase"/>
</dbReference>
<feature type="domain" description="GGDEF" evidence="1">
    <location>
        <begin position="1"/>
        <end position="124"/>
    </location>
</feature>
<evidence type="ECO:0000313" key="2">
    <source>
        <dbReference type="EMBL" id="SFV67347.1"/>
    </source>
</evidence>
<dbReference type="PANTHER" id="PTHR45138:SF9">
    <property type="entry name" value="DIGUANYLATE CYCLASE DGCM-RELATED"/>
    <property type="match status" value="1"/>
</dbReference>
<dbReference type="GO" id="GO:0052621">
    <property type="term" value="F:diguanylate cyclase activity"/>
    <property type="evidence" value="ECO:0007669"/>
    <property type="project" value="TreeGrafter"/>
</dbReference>
<dbReference type="EMBL" id="FPHF01000095">
    <property type="protein sequence ID" value="SFV67347.1"/>
    <property type="molecule type" value="Genomic_DNA"/>
</dbReference>
<dbReference type="PANTHER" id="PTHR45138">
    <property type="entry name" value="REGULATORY COMPONENTS OF SENSORY TRANSDUCTION SYSTEM"/>
    <property type="match status" value="1"/>
</dbReference>
<organism evidence="2">
    <name type="scientific">hydrothermal vent metagenome</name>
    <dbReference type="NCBI Taxonomy" id="652676"/>
    <lineage>
        <taxon>unclassified sequences</taxon>
        <taxon>metagenomes</taxon>
        <taxon>ecological metagenomes</taxon>
    </lineage>
</organism>
<dbReference type="GO" id="GO:1902201">
    <property type="term" value="P:negative regulation of bacterial-type flagellum-dependent cell motility"/>
    <property type="evidence" value="ECO:0007669"/>
    <property type="project" value="TreeGrafter"/>
</dbReference>
<dbReference type="AlphaFoldDB" id="A0A1W1CNS8"/>
<dbReference type="GO" id="GO:0043709">
    <property type="term" value="P:cell adhesion involved in single-species biofilm formation"/>
    <property type="evidence" value="ECO:0007669"/>
    <property type="project" value="TreeGrafter"/>
</dbReference>
<name>A0A1W1CNS8_9ZZZZ</name>
<evidence type="ECO:0000259" key="1">
    <source>
        <dbReference type="PROSITE" id="PS50887"/>
    </source>
</evidence>
<accession>A0A1W1CNS8</accession>
<dbReference type="InterPro" id="IPR043128">
    <property type="entry name" value="Rev_trsase/Diguanyl_cyclase"/>
</dbReference>
<dbReference type="Gene3D" id="3.30.70.270">
    <property type="match status" value="1"/>
</dbReference>
<dbReference type="GO" id="GO:0005886">
    <property type="term" value="C:plasma membrane"/>
    <property type="evidence" value="ECO:0007669"/>
    <property type="project" value="TreeGrafter"/>
</dbReference>
<dbReference type="SMART" id="SM00267">
    <property type="entry name" value="GGDEF"/>
    <property type="match status" value="1"/>
</dbReference>
<dbReference type="CDD" id="cd01949">
    <property type="entry name" value="GGDEF"/>
    <property type="match status" value="1"/>
</dbReference>
<gene>
    <name evidence="2" type="ORF">MNB_SM-4-214</name>
</gene>
<sequence length="131" mass="14696">MNLSVIMIDIDKFKTVNDTHGHKTGDKVIVSLSDALKELIRSSDIICRYGGEEFLILLPNTDTKGATIMIDTDYKTPLKFTVSMGVSEVHLQKDQTIEEAIDRADIALYEAKNSGRNQVFIHDFLTTNKGY</sequence>